<organism evidence="1">
    <name type="scientific">Caulobacter sp. 73W</name>
    <dbReference type="NCBI Taxonomy" id="3161137"/>
    <lineage>
        <taxon>Bacteria</taxon>
        <taxon>Pseudomonadati</taxon>
        <taxon>Pseudomonadota</taxon>
        <taxon>Alphaproteobacteria</taxon>
        <taxon>Caulobacterales</taxon>
        <taxon>Caulobacteraceae</taxon>
        <taxon>Caulobacter</taxon>
    </lineage>
</organism>
<dbReference type="EMBL" id="CP158375">
    <property type="protein sequence ID" value="XDO96274.1"/>
    <property type="molecule type" value="Genomic_DNA"/>
</dbReference>
<dbReference type="InterPro" id="IPR036866">
    <property type="entry name" value="RibonucZ/Hydroxyglut_hydro"/>
</dbReference>
<dbReference type="RefSeq" id="WP_369059128.1">
    <property type="nucleotide sequence ID" value="NZ_CP158375.1"/>
</dbReference>
<gene>
    <name evidence="1" type="ORF">ABOZ73_16060</name>
</gene>
<evidence type="ECO:0000313" key="1">
    <source>
        <dbReference type="EMBL" id="XDO96274.1"/>
    </source>
</evidence>
<accession>A0AB39KSD1</accession>
<dbReference type="Gene3D" id="3.60.15.10">
    <property type="entry name" value="Ribonuclease Z/Hydroxyacylglutathione hydrolase-like"/>
    <property type="match status" value="1"/>
</dbReference>
<proteinExistence type="predicted"/>
<name>A0AB39KSD1_9CAUL</name>
<dbReference type="AlphaFoldDB" id="A0AB39KSD1"/>
<sequence length="178" mass="19515">MTPDAFKTATTDPTWLLAAVIDNKSLLIEAYATIANLNVTSLSLYSGPFDQQSGSWWAKTGKLFYSDRFAADLGWFGTGDADLKKMARRDAFKQHYAPYLKQAQTLLLPHHGSEHNFHPELLTAIEPGLILASAAPHGKWRHPGTAVVQAVASTGQPLWVVTEAEASRIVEFAELILP</sequence>
<protein>
    <submittedName>
        <fullName evidence="1">Uncharacterized protein</fullName>
    </submittedName>
</protein>
<reference evidence="1" key="1">
    <citation type="submission" date="2024-06" db="EMBL/GenBank/DDBJ databases">
        <title>Caulobacter inopinatus, sp. nov.</title>
        <authorList>
            <person name="Donachie S.P."/>
        </authorList>
    </citation>
    <scope>NUCLEOTIDE SEQUENCE</scope>
    <source>
        <strain evidence="1">73W</strain>
    </source>
</reference>